<dbReference type="RefSeq" id="XP_040716878.1">
    <property type="nucleotide sequence ID" value="XM_040863642.1"/>
</dbReference>
<evidence type="ECO:0000256" key="1">
    <source>
        <dbReference type="SAM" id="MobiDB-lite"/>
    </source>
</evidence>
<sequence length="183" mass="19855">MSSFLNKLTKPEQQQQHQQAANTTPTPTNSTAGDSSVVQNVADLAAQLQKGDKGQGLTEEELRTKGAEIGQKLYEEHQKNTNKTFAQTVEEVAGQLYDNNDNKANTETNKKDLKTGAIGVEDDKNKVASSGEKKDGLEQEDVDDEFGTDQLGTGKTGEEKLDAGGSKRYTRSSGNKQAEDVEF</sequence>
<keyword evidence="3" id="KW-1185">Reference proteome</keyword>
<dbReference type="InParanoid" id="A0A1Y2E3H5"/>
<dbReference type="AlphaFoldDB" id="A0A1Y2E3H5"/>
<dbReference type="GeneID" id="63779854"/>
<organism evidence="2 3">
    <name type="scientific">Pseudomassariella vexata</name>
    <dbReference type="NCBI Taxonomy" id="1141098"/>
    <lineage>
        <taxon>Eukaryota</taxon>
        <taxon>Fungi</taxon>
        <taxon>Dikarya</taxon>
        <taxon>Ascomycota</taxon>
        <taxon>Pezizomycotina</taxon>
        <taxon>Sordariomycetes</taxon>
        <taxon>Xylariomycetidae</taxon>
        <taxon>Amphisphaeriales</taxon>
        <taxon>Pseudomassariaceae</taxon>
        <taxon>Pseudomassariella</taxon>
    </lineage>
</organism>
<protein>
    <submittedName>
        <fullName evidence="2">Uncharacterized protein</fullName>
    </submittedName>
</protein>
<feature type="region of interest" description="Disordered" evidence="1">
    <location>
        <begin position="1"/>
        <end position="37"/>
    </location>
</feature>
<proteinExistence type="predicted"/>
<dbReference type="Proteomes" id="UP000193689">
    <property type="component" value="Unassembled WGS sequence"/>
</dbReference>
<reference evidence="2 3" key="1">
    <citation type="submission" date="2016-07" db="EMBL/GenBank/DDBJ databases">
        <title>Pervasive Adenine N6-methylation of Active Genes in Fungi.</title>
        <authorList>
            <consortium name="DOE Joint Genome Institute"/>
            <person name="Mondo S.J."/>
            <person name="Dannebaum R.O."/>
            <person name="Kuo R.C."/>
            <person name="Labutti K."/>
            <person name="Haridas S."/>
            <person name="Kuo A."/>
            <person name="Salamov A."/>
            <person name="Ahrendt S.R."/>
            <person name="Lipzen A."/>
            <person name="Sullivan W."/>
            <person name="Andreopoulos W.B."/>
            <person name="Clum A."/>
            <person name="Lindquist E."/>
            <person name="Daum C."/>
            <person name="Ramamoorthy G.K."/>
            <person name="Gryganskyi A."/>
            <person name="Culley D."/>
            <person name="Magnuson J.K."/>
            <person name="James T.Y."/>
            <person name="O'Malley M.A."/>
            <person name="Stajich J.E."/>
            <person name="Spatafora J.W."/>
            <person name="Visel A."/>
            <person name="Grigoriev I.V."/>
        </authorList>
    </citation>
    <scope>NUCLEOTIDE SEQUENCE [LARGE SCALE GENOMIC DNA]</scope>
    <source>
        <strain evidence="2 3">CBS 129021</strain>
    </source>
</reference>
<feature type="region of interest" description="Disordered" evidence="1">
    <location>
        <begin position="95"/>
        <end position="183"/>
    </location>
</feature>
<gene>
    <name evidence="2" type="ORF">BCR38DRAFT_483581</name>
</gene>
<dbReference type="EMBL" id="MCFJ01000005">
    <property type="protein sequence ID" value="ORY65914.1"/>
    <property type="molecule type" value="Genomic_DNA"/>
</dbReference>
<evidence type="ECO:0000313" key="2">
    <source>
        <dbReference type="EMBL" id="ORY65914.1"/>
    </source>
</evidence>
<feature type="compositionally biased region" description="Acidic residues" evidence="1">
    <location>
        <begin position="138"/>
        <end position="147"/>
    </location>
</feature>
<comment type="caution">
    <text evidence="2">The sequence shown here is derived from an EMBL/GenBank/DDBJ whole genome shotgun (WGS) entry which is preliminary data.</text>
</comment>
<feature type="compositionally biased region" description="Low complexity" evidence="1">
    <location>
        <begin position="11"/>
        <end position="32"/>
    </location>
</feature>
<name>A0A1Y2E3H5_9PEZI</name>
<accession>A0A1Y2E3H5</accession>
<feature type="compositionally biased region" description="Polar residues" evidence="1">
    <location>
        <begin position="97"/>
        <end position="107"/>
    </location>
</feature>
<feature type="compositionally biased region" description="Basic and acidic residues" evidence="1">
    <location>
        <begin position="121"/>
        <end position="137"/>
    </location>
</feature>
<evidence type="ECO:0000313" key="3">
    <source>
        <dbReference type="Proteomes" id="UP000193689"/>
    </source>
</evidence>